<dbReference type="PANTHER" id="PTHR10543:SF139">
    <property type="entry name" value="DIOXYGENASE"/>
    <property type="match status" value="1"/>
</dbReference>
<dbReference type="GO" id="GO:0010436">
    <property type="term" value="F:carotenoid dioxygenase activity"/>
    <property type="evidence" value="ECO:0007669"/>
    <property type="project" value="TreeGrafter"/>
</dbReference>
<protein>
    <submittedName>
        <fullName evidence="5">Uncharacterized protein</fullName>
    </submittedName>
</protein>
<dbReference type="Proteomes" id="UP000185557">
    <property type="component" value="Unassembled WGS sequence"/>
</dbReference>
<evidence type="ECO:0000256" key="2">
    <source>
        <dbReference type="ARBA" id="ARBA00022723"/>
    </source>
</evidence>
<gene>
    <name evidence="5" type="ORF">NIES30_05695</name>
</gene>
<comment type="similarity">
    <text evidence="1">Belongs to the carotenoid oxygenase family.</text>
</comment>
<dbReference type="GO" id="GO:0016121">
    <property type="term" value="P:carotene catabolic process"/>
    <property type="evidence" value="ECO:0007669"/>
    <property type="project" value="TreeGrafter"/>
</dbReference>
<name>A0A1U7J9Q4_9CYAN</name>
<dbReference type="STRING" id="549789.NIES30_05695"/>
<organism evidence="5 6">
    <name type="scientific">Phormidium tenue NIES-30</name>
    <dbReference type="NCBI Taxonomy" id="549789"/>
    <lineage>
        <taxon>Bacteria</taxon>
        <taxon>Bacillati</taxon>
        <taxon>Cyanobacteriota</taxon>
        <taxon>Cyanophyceae</taxon>
        <taxon>Oscillatoriophycideae</taxon>
        <taxon>Oscillatoriales</taxon>
        <taxon>Oscillatoriaceae</taxon>
        <taxon>Phormidium</taxon>
    </lineage>
</organism>
<proteinExistence type="inferred from homology"/>
<evidence type="ECO:0000313" key="6">
    <source>
        <dbReference type="Proteomes" id="UP000185557"/>
    </source>
</evidence>
<keyword evidence="2 4" id="KW-0479">Metal-binding</keyword>
<comment type="caution">
    <text evidence="5">The sequence shown here is derived from an EMBL/GenBank/DDBJ whole genome shotgun (WGS) entry which is preliminary data.</text>
</comment>
<dbReference type="GO" id="GO:0046872">
    <property type="term" value="F:metal ion binding"/>
    <property type="evidence" value="ECO:0007669"/>
    <property type="project" value="UniProtKB-KW"/>
</dbReference>
<dbReference type="OrthoDB" id="6636843at2"/>
<accession>A0A1U7J9Q4</accession>
<evidence type="ECO:0000313" key="5">
    <source>
        <dbReference type="EMBL" id="OKH50185.1"/>
    </source>
</evidence>
<evidence type="ECO:0000256" key="1">
    <source>
        <dbReference type="ARBA" id="ARBA00006787"/>
    </source>
</evidence>
<feature type="binding site" evidence="4">
    <location>
        <position position="296"/>
    </location>
    <ligand>
        <name>Fe cation</name>
        <dbReference type="ChEBI" id="CHEBI:24875"/>
        <note>catalytic</note>
    </ligand>
</feature>
<dbReference type="Pfam" id="PF03055">
    <property type="entry name" value="RPE65"/>
    <property type="match status" value="1"/>
</dbReference>
<dbReference type="PANTHER" id="PTHR10543">
    <property type="entry name" value="BETA-CAROTENE DIOXYGENASE"/>
    <property type="match status" value="1"/>
</dbReference>
<feature type="binding site" evidence="4">
    <location>
        <position position="180"/>
    </location>
    <ligand>
        <name>Fe cation</name>
        <dbReference type="ChEBI" id="CHEBI:24875"/>
        <note>catalytic</note>
    </ligand>
</feature>
<keyword evidence="3 4" id="KW-0408">Iron</keyword>
<feature type="binding site" evidence="4">
    <location>
        <position position="229"/>
    </location>
    <ligand>
        <name>Fe cation</name>
        <dbReference type="ChEBI" id="CHEBI:24875"/>
        <note>catalytic</note>
    </ligand>
</feature>
<reference evidence="5 6" key="1">
    <citation type="submission" date="2016-11" db="EMBL/GenBank/DDBJ databases">
        <title>Draft Genome Sequences of Nine Cyanobacterial Strains from Diverse Habitats.</title>
        <authorList>
            <person name="Zhu T."/>
            <person name="Hou S."/>
            <person name="Lu X."/>
            <person name="Hess W.R."/>
        </authorList>
    </citation>
    <scope>NUCLEOTIDE SEQUENCE [LARGE SCALE GENOMIC DNA]</scope>
    <source>
        <strain evidence="5 6">NIES-30</strain>
    </source>
</reference>
<dbReference type="AlphaFoldDB" id="A0A1U7J9Q4"/>
<evidence type="ECO:0000256" key="3">
    <source>
        <dbReference type="ARBA" id="ARBA00023004"/>
    </source>
</evidence>
<keyword evidence="6" id="KW-1185">Reference proteome</keyword>
<comment type="cofactor">
    <cofactor evidence="4">
        <name>Fe(2+)</name>
        <dbReference type="ChEBI" id="CHEBI:29033"/>
    </cofactor>
    <text evidence="4">Binds 1 Fe(2+) ion per subunit.</text>
</comment>
<evidence type="ECO:0000256" key="4">
    <source>
        <dbReference type="PIRSR" id="PIRSR604294-1"/>
    </source>
</evidence>
<dbReference type="RefSeq" id="WP_073607425.1">
    <property type="nucleotide sequence ID" value="NZ_MRCG01000002.1"/>
</dbReference>
<sequence length="480" mass="52869">MAPLAPSRSQPAAASTTALWAGAIAQPATEFAVTTLSVLEGQLPDGLRGTLYRNGPARFERGGTRVGHWFDGDGAVLRVKFDGDRALGTYRYVRSAGFMEEEEAEQCLYRGYGTLPPVSIWQRWQTQMKNAANTSVLALPDRLLALWEGGLPHRLNLETLETDGLDNLGSLKASDTFTAHPKRHPRTGQIFSFGTIPGGNATLQIYRCSAAGVVEQTGTIPLSGIPLIHDFVLADRYLVFCVSPVRLSPLPALFGLSSFSDALQWQPQQGTQIIVVDADSLEAIALNDADPWYQWHFGHSYLDFDGSIVFDVVRYNDFATNQYLKEVASGQTSTPADAQLWQYRIDPKTGKILDQQCLIDRHCEFPVAFGQDETATTYLNVHRTVPTPVDELFGAIARLDPRTGLTVADAGEGRYPSEPIVVANPANPQQPWVLTVVYDGNQHRSELWVYEGNELEKGPICRLGLPEVVPHSFHGTWMSE</sequence>
<feature type="binding site" evidence="4">
    <location>
        <position position="474"/>
    </location>
    <ligand>
        <name>Fe cation</name>
        <dbReference type="ChEBI" id="CHEBI:24875"/>
        <note>catalytic</note>
    </ligand>
</feature>
<dbReference type="InterPro" id="IPR004294">
    <property type="entry name" value="Carotenoid_Oase"/>
</dbReference>
<dbReference type="EMBL" id="MRCG01000002">
    <property type="protein sequence ID" value="OKH50185.1"/>
    <property type="molecule type" value="Genomic_DNA"/>
</dbReference>